<name>A0A3G5FII0_TETHA</name>
<organism evidence="1 2">
    <name type="scientific">Tetragenococcus halophilus</name>
    <name type="common">Pediococcus halophilus</name>
    <dbReference type="NCBI Taxonomy" id="51669"/>
    <lineage>
        <taxon>Bacteria</taxon>
        <taxon>Bacillati</taxon>
        <taxon>Bacillota</taxon>
        <taxon>Bacilli</taxon>
        <taxon>Lactobacillales</taxon>
        <taxon>Enterococcaceae</taxon>
        <taxon>Tetragenococcus</taxon>
    </lineage>
</organism>
<evidence type="ECO:0000313" key="1">
    <source>
        <dbReference type="EMBL" id="AYW50163.1"/>
    </source>
</evidence>
<dbReference type="InterPro" id="IPR012865">
    <property type="entry name" value="DUF1642"/>
</dbReference>
<evidence type="ECO:0000313" key="2">
    <source>
        <dbReference type="Proteomes" id="UP000280475"/>
    </source>
</evidence>
<reference evidence="1 2" key="1">
    <citation type="journal article" date="2012" name="Int. J. Syst. Evol. Microbiol.">
        <title>Characterization of Tetragenococcus strains from sugar thick juice reveals a novel species, Tetragenococcus osmophilus sp. nov., and divides Tetragenococcus halophilus into two subspecies, T. halophilus subsp. halophilus subsp. nov. and T. halophilus subsp. flandriensis subsp. nov.</title>
        <authorList>
            <person name="Juste A."/>
            <person name="Van Trappen S."/>
            <person name="Verreth C."/>
            <person name="Cleenwerck I."/>
            <person name="De Vos P."/>
            <person name="Lievens B."/>
            <person name="Willems K.A."/>
        </authorList>
    </citation>
    <scope>NUCLEOTIDE SEQUENCE [LARGE SCALE GENOMIC DNA]</scope>
    <source>
        <strain evidence="1 2">LMG 26042</strain>
    </source>
</reference>
<dbReference type="Proteomes" id="UP000280475">
    <property type="component" value="Chromosome"/>
</dbReference>
<dbReference type="EMBL" id="CP027768">
    <property type="protein sequence ID" value="AYW50163.1"/>
    <property type="molecule type" value="Genomic_DNA"/>
</dbReference>
<accession>A0A3G5FII0</accession>
<sequence length="203" mass="23538">MDKQELIEFLDGEIRSVKENISFKEGMNWCAQLVERYLDLNEEPEITAQQAWEKIAEEFEEGPKELCATLVSALPPYNLSEQPEIPKFMADWIRGFRILDVTDLDIIGLYFSKEIEKKCEQWITDNFNDFIKALVNGYTEKAPVWVALKDAQYFHAFTGEYDKFEGFEYVLSMYEGNAHTFADKQKAEAVATLVDGTVKEWSE</sequence>
<dbReference type="AlphaFoldDB" id="A0A3G5FII0"/>
<proteinExistence type="predicted"/>
<dbReference type="Pfam" id="PF07852">
    <property type="entry name" value="DUF1642"/>
    <property type="match status" value="1"/>
</dbReference>
<protein>
    <submittedName>
        <fullName evidence="1">DUF1642 domain-containing protein</fullName>
    </submittedName>
</protein>
<dbReference type="RefSeq" id="WP_103892463.1">
    <property type="nucleotide sequence ID" value="NZ_CP027768.1"/>
</dbReference>
<gene>
    <name evidence="1" type="ORF">C7H83_06675</name>
</gene>